<evidence type="ECO:0000313" key="1">
    <source>
        <dbReference type="EMBL" id="OMO87909.1"/>
    </source>
</evidence>
<organism evidence="1 2">
    <name type="scientific">Corchorus capsularis</name>
    <name type="common">Jute</name>
    <dbReference type="NCBI Taxonomy" id="210143"/>
    <lineage>
        <taxon>Eukaryota</taxon>
        <taxon>Viridiplantae</taxon>
        <taxon>Streptophyta</taxon>
        <taxon>Embryophyta</taxon>
        <taxon>Tracheophyta</taxon>
        <taxon>Spermatophyta</taxon>
        <taxon>Magnoliopsida</taxon>
        <taxon>eudicotyledons</taxon>
        <taxon>Gunneridae</taxon>
        <taxon>Pentapetalae</taxon>
        <taxon>rosids</taxon>
        <taxon>malvids</taxon>
        <taxon>Malvales</taxon>
        <taxon>Malvaceae</taxon>
        <taxon>Grewioideae</taxon>
        <taxon>Apeibeae</taxon>
        <taxon>Corchorus</taxon>
    </lineage>
</organism>
<accession>A0A1R3IZ86</accession>
<reference evidence="1 2" key="1">
    <citation type="submission" date="2013-09" db="EMBL/GenBank/DDBJ databases">
        <title>Corchorus capsularis genome sequencing.</title>
        <authorList>
            <person name="Alam M."/>
            <person name="Haque M.S."/>
            <person name="Islam M.S."/>
            <person name="Emdad E.M."/>
            <person name="Islam M.M."/>
            <person name="Ahmed B."/>
            <person name="Halim A."/>
            <person name="Hossen Q.M.M."/>
            <person name="Hossain M.Z."/>
            <person name="Ahmed R."/>
            <person name="Khan M.M."/>
            <person name="Islam R."/>
            <person name="Rashid M.M."/>
            <person name="Khan S.A."/>
            <person name="Rahman M.S."/>
            <person name="Alam M."/>
        </authorList>
    </citation>
    <scope>NUCLEOTIDE SEQUENCE [LARGE SCALE GENOMIC DNA]</scope>
    <source>
        <strain evidence="2">cv. CVL-1</strain>
        <tissue evidence="1">Whole seedling</tissue>
    </source>
</reference>
<evidence type="ECO:0000313" key="2">
    <source>
        <dbReference type="Proteomes" id="UP000188268"/>
    </source>
</evidence>
<keyword evidence="2" id="KW-1185">Reference proteome</keyword>
<gene>
    <name evidence="1" type="ORF">CCACVL1_08672</name>
</gene>
<dbReference type="AlphaFoldDB" id="A0A1R3IZ86"/>
<protein>
    <submittedName>
        <fullName evidence="1">Uncharacterized protein</fullName>
    </submittedName>
</protein>
<dbReference type="Gramene" id="OMO87909">
    <property type="protein sequence ID" value="OMO87909"/>
    <property type="gene ID" value="CCACVL1_08672"/>
</dbReference>
<comment type="caution">
    <text evidence="1">The sequence shown here is derived from an EMBL/GenBank/DDBJ whole genome shotgun (WGS) entry which is preliminary data.</text>
</comment>
<proteinExistence type="predicted"/>
<dbReference type="EMBL" id="AWWV01009136">
    <property type="protein sequence ID" value="OMO87909.1"/>
    <property type="molecule type" value="Genomic_DNA"/>
</dbReference>
<sequence length="39" mass="4268">MACAAPGIVLCRRTKMAVRSGKNFSCNKSTNHNFNLGIR</sequence>
<dbReference type="Proteomes" id="UP000188268">
    <property type="component" value="Unassembled WGS sequence"/>
</dbReference>
<name>A0A1R3IZ86_COCAP</name>